<dbReference type="InterPro" id="IPR036259">
    <property type="entry name" value="MFS_trans_sf"/>
</dbReference>
<reference evidence="8 9" key="1">
    <citation type="submission" date="2018-07" db="EMBL/GenBank/DDBJ databases">
        <title>Genomic Encyclopedia of Type Strains, Phase IV (KMG-IV): sequencing the most valuable type-strain genomes for metagenomic binning, comparative biology and taxonomic classification.</title>
        <authorList>
            <person name="Goeker M."/>
        </authorList>
    </citation>
    <scope>NUCLEOTIDE SEQUENCE [LARGE SCALE GENOMIC DNA]</scope>
    <source>
        <strain evidence="8 9">DSM 103736</strain>
    </source>
</reference>
<feature type="transmembrane region" description="Helical" evidence="6">
    <location>
        <begin position="249"/>
        <end position="272"/>
    </location>
</feature>
<proteinExistence type="predicted"/>
<dbReference type="InterPro" id="IPR011701">
    <property type="entry name" value="MFS"/>
</dbReference>
<accession>A0A370QQK8</accession>
<feature type="transmembrane region" description="Helical" evidence="6">
    <location>
        <begin position="169"/>
        <end position="187"/>
    </location>
</feature>
<feature type="transmembrane region" description="Helical" evidence="6">
    <location>
        <begin position="52"/>
        <end position="74"/>
    </location>
</feature>
<feature type="transmembrane region" description="Helical" evidence="6">
    <location>
        <begin position="352"/>
        <end position="370"/>
    </location>
</feature>
<feature type="transmembrane region" description="Helical" evidence="6">
    <location>
        <begin position="376"/>
        <end position="400"/>
    </location>
</feature>
<feature type="domain" description="Major facilitator superfamily (MFS) profile" evidence="7">
    <location>
        <begin position="16"/>
        <end position="400"/>
    </location>
</feature>
<evidence type="ECO:0000256" key="6">
    <source>
        <dbReference type="SAM" id="Phobius"/>
    </source>
</evidence>
<dbReference type="GO" id="GO:0005886">
    <property type="term" value="C:plasma membrane"/>
    <property type="evidence" value="ECO:0007669"/>
    <property type="project" value="UniProtKB-SubCell"/>
</dbReference>
<protein>
    <submittedName>
        <fullName evidence="8">Putative MFS family arabinose efflux permease</fullName>
    </submittedName>
</protein>
<feature type="transmembrane region" description="Helical" evidence="6">
    <location>
        <begin position="220"/>
        <end position="243"/>
    </location>
</feature>
<dbReference type="PANTHER" id="PTHR43124">
    <property type="entry name" value="PURINE EFFLUX PUMP PBUE"/>
    <property type="match status" value="1"/>
</dbReference>
<feature type="transmembrane region" description="Helical" evidence="6">
    <location>
        <begin position="309"/>
        <end position="331"/>
    </location>
</feature>
<comment type="caution">
    <text evidence="8">The sequence shown here is derived from an EMBL/GenBank/DDBJ whole genome shotgun (WGS) entry which is preliminary data.</text>
</comment>
<comment type="subcellular location">
    <subcellularLocation>
        <location evidence="1">Cell membrane</location>
        <topology evidence="1">Multi-pass membrane protein</topology>
    </subcellularLocation>
</comment>
<feature type="transmembrane region" description="Helical" evidence="6">
    <location>
        <begin position="284"/>
        <end position="303"/>
    </location>
</feature>
<keyword evidence="5 6" id="KW-0472">Membrane</keyword>
<evidence type="ECO:0000259" key="7">
    <source>
        <dbReference type="PROSITE" id="PS50850"/>
    </source>
</evidence>
<feature type="transmembrane region" description="Helical" evidence="6">
    <location>
        <begin position="139"/>
        <end position="163"/>
    </location>
</feature>
<gene>
    <name evidence="8" type="ORF">C8D90_105349</name>
</gene>
<feature type="transmembrane region" description="Helical" evidence="6">
    <location>
        <begin position="12"/>
        <end position="32"/>
    </location>
</feature>
<keyword evidence="4 6" id="KW-1133">Transmembrane helix</keyword>
<dbReference type="Gene3D" id="1.20.1250.20">
    <property type="entry name" value="MFS general substrate transporter like domains"/>
    <property type="match status" value="1"/>
</dbReference>
<dbReference type="Pfam" id="PF07690">
    <property type="entry name" value="MFS_1"/>
    <property type="match status" value="1"/>
</dbReference>
<dbReference type="OrthoDB" id="6368326at2"/>
<evidence type="ECO:0000313" key="9">
    <source>
        <dbReference type="Proteomes" id="UP000254848"/>
    </source>
</evidence>
<dbReference type="PANTHER" id="PTHR43124:SF3">
    <property type="entry name" value="CHLORAMPHENICOL EFFLUX PUMP RV0191"/>
    <property type="match status" value="1"/>
</dbReference>
<dbReference type="AlphaFoldDB" id="A0A370QQK8"/>
<sequence length="404" mass="43301">MSAISSERECKPSARQAMLVFGAGVSAALHIWKLPPALPVLQETLGLTLSQAGWLISVFQVAGMLMGLAFGLFVQRIGQKRSILFGLIILSLASFAGAFSQSVIALLLFRIIEGFALLMVSMAAPSLMRQVAPKERLNFFVALWSAYIPTATVIALFVGAAMLNVFSWVSLWVGTGLISLLMALLVWRSVTDTEHPAATRPVSGEAWQSIKETLAVKEPWLVAICFSLYTGQWVAIISFLPIIYHEAGISGPLMGTFTAVAAGVNIIGNLMAGRLLQRGVAARSLLMVAFSTMIVTAFIAFGLNVSSGVQFVAITLFSAVGGLAPATLFNLAVKVSVSPRTIPITIGWQQHWISFGQFAGPIIVAFVVDYTHGWQWVWVLTSAWGALGIVLALVLCRAIAHKPA</sequence>
<feature type="transmembrane region" description="Helical" evidence="6">
    <location>
        <begin position="83"/>
        <end position="101"/>
    </location>
</feature>
<keyword evidence="9" id="KW-1185">Reference proteome</keyword>
<dbReference type="GO" id="GO:0022857">
    <property type="term" value="F:transmembrane transporter activity"/>
    <property type="evidence" value="ECO:0007669"/>
    <property type="project" value="InterPro"/>
</dbReference>
<evidence type="ECO:0000256" key="5">
    <source>
        <dbReference type="ARBA" id="ARBA00023136"/>
    </source>
</evidence>
<evidence type="ECO:0000256" key="4">
    <source>
        <dbReference type="ARBA" id="ARBA00022989"/>
    </source>
</evidence>
<dbReference type="InterPro" id="IPR020846">
    <property type="entry name" value="MFS_dom"/>
</dbReference>
<dbReference type="PROSITE" id="PS50850">
    <property type="entry name" value="MFS"/>
    <property type="match status" value="1"/>
</dbReference>
<evidence type="ECO:0000256" key="1">
    <source>
        <dbReference type="ARBA" id="ARBA00004651"/>
    </source>
</evidence>
<dbReference type="EMBL" id="QRAP01000005">
    <property type="protein sequence ID" value="RDK91061.1"/>
    <property type="molecule type" value="Genomic_DNA"/>
</dbReference>
<organism evidence="8 9">
    <name type="scientific">Enterobacillus tribolii</name>
    <dbReference type="NCBI Taxonomy" id="1487935"/>
    <lineage>
        <taxon>Bacteria</taxon>
        <taxon>Pseudomonadati</taxon>
        <taxon>Pseudomonadota</taxon>
        <taxon>Gammaproteobacteria</taxon>
        <taxon>Enterobacterales</taxon>
        <taxon>Hafniaceae</taxon>
        <taxon>Enterobacillus</taxon>
    </lineage>
</organism>
<dbReference type="Proteomes" id="UP000254848">
    <property type="component" value="Unassembled WGS sequence"/>
</dbReference>
<dbReference type="SUPFAM" id="SSF103473">
    <property type="entry name" value="MFS general substrate transporter"/>
    <property type="match status" value="1"/>
</dbReference>
<evidence type="ECO:0000313" key="8">
    <source>
        <dbReference type="EMBL" id="RDK91061.1"/>
    </source>
</evidence>
<dbReference type="InterPro" id="IPR050189">
    <property type="entry name" value="MFS_Efflux_Transporters"/>
</dbReference>
<evidence type="ECO:0000256" key="2">
    <source>
        <dbReference type="ARBA" id="ARBA00022475"/>
    </source>
</evidence>
<feature type="transmembrane region" description="Helical" evidence="6">
    <location>
        <begin position="107"/>
        <end position="127"/>
    </location>
</feature>
<keyword evidence="2" id="KW-1003">Cell membrane</keyword>
<keyword evidence="3 6" id="KW-0812">Transmembrane</keyword>
<dbReference type="RefSeq" id="WP_115458871.1">
    <property type="nucleotide sequence ID" value="NZ_QRAP01000005.1"/>
</dbReference>
<name>A0A370QQK8_9GAMM</name>
<evidence type="ECO:0000256" key="3">
    <source>
        <dbReference type="ARBA" id="ARBA00022692"/>
    </source>
</evidence>